<dbReference type="EMBL" id="CP042467">
    <property type="protein sequence ID" value="QED29912.1"/>
    <property type="molecule type" value="Genomic_DNA"/>
</dbReference>
<dbReference type="Proteomes" id="UP000321595">
    <property type="component" value="Chromosome"/>
</dbReference>
<protein>
    <submittedName>
        <fullName evidence="1">Uncharacterized protein</fullName>
    </submittedName>
</protein>
<evidence type="ECO:0000313" key="1">
    <source>
        <dbReference type="EMBL" id="QED29912.1"/>
    </source>
</evidence>
<reference evidence="1 2" key="1">
    <citation type="submission" date="2019-08" db="EMBL/GenBank/DDBJ databases">
        <authorList>
            <person name="Liang Q."/>
        </authorList>
    </citation>
    <scope>NUCLEOTIDE SEQUENCE [LARGE SCALE GENOMIC DNA]</scope>
    <source>
        <strain evidence="1 2">V1718</strain>
    </source>
</reference>
<proteinExistence type="predicted"/>
<evidence type="ECO:0000313" key="2">
    <source>
        <dbReference type="Proteomes" id="UP000321595"/>
    </source>
</evidence>
<accession>A0A5B8XVG7</accession>
<sequence length="593" mass="63473">MDGKLVIAFSALFFGVACGPGGDDPTDLNNLGNNGSVEVIERDGIESDDFVDLLHYYLSTQEDGPGLYAYRPATPDEAPVLIDPNVTIQNPFNVTFPIAETEGGNTLHLRPKGVFYNAGETFPPVAGEIPSVKSYLVTTDPSQLDSAPQQVSNHDYPGSFIGSSAYLAFGDSLSTSSIWVSILNMRIDLNMTADEAPLTLPEDGGFLASMLGEGSQTHDHWLYIDADGSLKFYDTQFATSTPVNDEDSGMPLANLKTRGSFITYLGVDNALVLLMDADADTQNGEFGLVYRVTRPGLAGPGVAKLLTNGDGEPIEFGMPGSILGRTIPGEAARWNDTEAFYFAEGPGIFSSDIPAQLTRVTADGWTALQIELDDFAAFSAPIFVRVDGGFFWAPGYKPELIYPDGNDPSSWVRTPLDAPQPNESTIFSSAGDWVYYQSADDAAVALNVKTGDTLELANSLWIGGSFVSEVGEEIRTGLIARQELATVLVHLADNRLGAVEAARPQDGVVILGDLPETTDEVLVNGPAIGPARLVRLEHEDGGVEVIAIDTREAGSLRRIMESPAQQWAYESDIAGTPIEIDVPPDTTGPLSMF</sequence>
<organism evidence="1 2">
    <name type="scientific">Microvenator marinus</name>
    <dbReference type="NCBI Taxonomy" id="2600177"/>
    <lineage>
        <taxon>Bacteria</taxon>
        <taxon>Deltaproteobacteria</taxon>
        <taxon>Bradymonadales</taxon>
        <taxon>Microvenatoraceae</taxon>
        <taxon>Microvenator</taxon>
    </lineage>
</organism>
<keyword evidence="2" id="KW-1185">Reference proteome</keyword>
<gene>
    <name evidence="1" type="ORF">FRD01_22280</name>
</gene>
<dbReference type="KEGG" id="bbae:FRD01_22280"/>
<dbReference type="PROSITE" id="PS51257">
    <property type="entry name" value="PROKAR_LIPOPROTEIN"/>
    <property type="match status" value="1"/>
</dbReference>
<name>A0A5B8XVG7_9DELT</name>
<dbReference type="RefSeq" id="WP_146963145.1">
    <property type="nucleotide sequence ID" value="NZ_CP042467.1"/>
</dbReference>
<dbReference type="AlphaFoldDB" id="A0A5B8XVG7"/>